<keyword evidence="3" id="KW-0479">Metal-binding</keyword>
<feature type="domain" description="Serine/threonine specific protein phosphatases" evidence="9">
    <location>
        <begin position="52"/>
        <end position="335"/>
    </location>
</feature>
<accession>A0A1J4JH99</accession>
<dbReference type="SUPFAM" id="SSF56300">
    <property type="entry name" value="Metallo-dependent phosphatases"/>
    <property type="match status" value="1"/>
</dbReference>
<evidence type="ECO:0000256" key="7">
    <source>
        <dbReference type="ARBA" id="ARBA00047761"/>
    </source>
</evidence>
<keyword evidence="4" id="KW-0378">Hydrolase</keyword>
<comment type="catalytic activity">
    <reaction evidence="7">
        <text>O-phospho-L-seryl-[protein] + H2O = L-seryl-[protein] + phosphate</text>
        <dbReference type="Rhea" id="RHEA:20629"/>
        <dbReference type="Rhea" id="RHEA-COMP:9863"/>
        <dbReference type="Rhea" id="RHEA-COMP:11604"/>
        <dbReference type="ChEBI" id="CHEBI:15377"/>
        <dbReference type="ChEBI" id="CHEBI:29999"/>
        <dbReference type="ChEBI" id="CHEBI:43474"/>
        <dbReference type="ChEBI" id="CHEBI:83421"/>
        <dbReference type="EC" id="3.1.3.16"/>
    </reaction>
</comment>
<gene>
    <name evidence="10" type="ORF">TRFO_35056</name>
</gene>
<dbReference type="Pfam" id="PF00149">
    <property type="entry name" value="Metallophos"/>
    <property type="match status" value="1"/>
</dbReference>
<dbReference type="InterPro" id="IPR006186">
    <property type="entry name" value="Ser/Thr-sp_prot-phosphatase"/>
</dbReference>
<proteinExistence type="predicted"/>
<evidence type="ECO:0000313" key="10">
    <source>
        <dbReference type="EMBL" id="OHS98522.1"/>
    </source>
</evidence>
<evidence type="ECO:0000256" key="4">
    <source>
        <dbReference type="ARBA" id="ARBA00022801"/>
    </source>
</evidence>
<dbReference type="RefSeq" id="XP_068351659.1">
    <property type="nucleotide sequence ID" value="XM_068510029.1"/>
</dbReference>
<evidence type="ECO:0000313" key="11">
    <source>
        <dbReference type="Proteomes" id="UP000179807"/>
    </source>
</evidence>
<name>A0A1J4JH99_9EUKA</name>
<comment type="catalytic activity">
    <reaction evidence="8">
        <text>O-phospho-L-threonyl-[protein] + H2O = L-threonyl-[protein] + phosphate</text>
        <dbReference type="Rhea" id="RHEA:47004"/>
        <dbReference type="Rhea" id="RHEA-COMP:11060"/>
        <dbReference type="Rhea" id="RHEA-COMP:11605"/>
        <dbReference type="ChEBI" id="CHEBI:15377"/>
        <dbReference type="ChEBI" id="CHEBI:30013"/>
        <dbReference type="ChEBI" id="CHEBI:43474"/>
        <dbReference type="ChEBI" id="CHEBI:61977"/>
        <dbReference type="EC" id="3.1.3.16"/>
    </reaction>
</comment>
<comment type="caution">
    <text evidence="10">The sequence shown here is derived from an EMBL/GenBank/DDBJ whole genome shotgun (WGS) entry which is preliminary data.</text>
</comment>
<evidence type="ECO:0000256" key="8">
    <source>
        <dbReference type="ARBA" id="ARBA00048336"/>
    </source>
</evidence>
<keyword evidence="5" id="KW-0904">Protein phosphatase</keyword>
<keyword evidence="11" id="KW-1185">Reference proteome</keyword>
<dbReference type="InterPro" id="IPR029052">
    <property type="entry name" value="Metallo-depent_PP-like"/>
</dbReference>
<dbReference type="GO" id="GO:0046872">
    <property type="term" value="F:metal ion binding"/>
    <property type="evidence" value="ECO:0007669"/>
    <property type="project" value="UniProtKB-KW"/>
</dbReference>
<dbReference type="InterPro" id="IPR050341">
    <property type="entry name" value="PP1_catalytic_subunit"/>
</dbReference>
<dbReference type="GO" id="GO:0005634">
    <property type="term" value="C:nucleus"/>
    <property type="evidence" value="ECO:0007669"/>
    <property type="project" value="TreeGrafter"/>
</dbReference>
<reference evidence="10" key="1">
    <citation type="submission" date="2016-10" db="EMBL/GenBank/DDBJ databases">
        <authorList>
            <person name="Benchimol M."/>
            <person name="Almeida L.G."/>
            <person name="Vasconcelos A.T."/>
            <person name="Perreira-Neves A."/>
            <person name="Rosa I.A."/>
            <person name="Tasca T."/>
            <person name="Bogo M.R."/>
            <person name="de Souza W."/>
        </authorList>
    </citation>
    <scope>NUCLEOTIDE SEQUENCE [LARGE SCALE GENOMIC DNA]</scope>
    <source>
        <strain evidence="10">K</strain>
    </source>
</reference>
<evidence type="ECO:0000256" key="1">
    <source>
        <dbReference type="ARBA" id="ARBA00001936"/>
    </source>
</evidence>
<dbReference type="PANTHER" id="PTHR11668">
    <property type="entry name" value="SERINE/THREONINE PROTEIN PHOSPHATASE"/>
    <property type="match status" value="1"/>
</dbReference>
<dbReference type="EC" id="3.1.3.16" evidence="2"/>
<dbReference type="PANTHER" id="PTHR11668:SF300">
    <property type="entry name" value="SERINE_THREONINE-PROTEIN PHOSPHATASE"/>
    <property type="match status" value="1"/>
</dbReference>
<protein>
    <recommendedName>
        <fullName evidence="2">protein-serine/threonine phosphatase</fullName>
        <ecNumber evidence="2">3.1.3.16</ecNumber>
    </recommendedName>
</protein>
<organism evidence="10 11">
    <name type="scientific">Tritrichomonas foetus</name>
    <dbReference type="NCBI Taxonomy" id="1144522"/>
    <lineage>
        <taxon>Eukaryota</taxon>
        <taxon>Metamonada</taxon>
        <taxon>Parabasalia</taxon>
        <taxon>Tritrichomonadida</taxon>
        <taxon>Tritrichomonadidae</taxon>
        <taxon>Tritrichomonas</taxon>
    </lineage>
</organism>
<dbReference type="Gene3D" id="3.60.21.10">
    <property type="match status" value="1"/>
</dbReference>
<dbReference type="Proteomes" id="UP000179807">
    <property type="component" value="Unassembled WGS sequence"/>
</dbReference>
<comment type="cofactor">
    <cofactor evidence="1">
        <name>Mn(2+)</name>
        <dbReference type="ChEBI" id="CHEBI:29035"/>
    </cofactor>
</comment>
<evidence type="ECO:0000259" key="9">
    <source>
        <dbReference type="SMART" id="SM00156"/>
    </source>
</evidence>
<keyword evidence="6" id="KW-0464">Manganese</keyword>
<evidence type="ECO:0000256" key="6">
    <source>
        <dbReference type="ARBA" id="ARBA00023211"/>
    </source>
</evidence>
<evidence type="ECO:0000256" key="3">
    <source>
        <dbReference type="ARBA" id="ARBA00022723"/>
    </source>
</evidence>
<dbReference type="EMBL" id="MLAK01001050">
    <property type="protein sequence ID" value="OHS98522.1"/>
    <property type="molecule type" value="Genomic_DNA"/>
</dbReference>
<evidence type="ECO:0000256" key="5">
    <source>
        <dbReference type="ARBA" id="ARBA00022912"/>
    </source>
</evidence>
<dbReference type="SMART" id="SM00156">
    <property type="entry name" value="PP2Ac"/>
    <property type="match status" value="1"/>
</dbReference>
<dbReference type="GO" id="GO:0005737">
    <property type="term" value="C:cytoplasm"/>
    <property type="evidence" value="ECO:0007669"/>
    <property type="project" value="TreeGrafter"/>
</dbReference>
<dbReference type="GeneID" id="94844733"/>
<dbReference type="GO" id="GO:0004722">
    <property type="term" value="F:protein serine/threonine phosphatase activity"/>
    <property type="evidence" value="ECO:0007669"/>
    <property type="project" value="UniProtKB-EC"/>
</dbReference>
<dbReference type="OrthoDB" id="10267127at2759"/>
<evidence type="ECO:0000256" key="2">
    <source>
        <dbReference type="ARBA" id="ARBA00013081"/>
    </source>
</evidence>
<dbReference type="CDD" id="cd00144">
    <property type="entry name" value="MPP_PPP_family"/>
    <property type="match status" value="1"/>
</dbReference>
<sequence length="418" mass="47081">MITGGLAQFMNSNTAPLNRSDLQAIFDAYESLLATPISDYCYRKKRLKVPLIPIPILESMIKEGIEVFKREPTVLQLTSPVYVIGDLNGHLLDLLRIIQNYGSPKAQKYLFLGNIINNGEFSIETLSLILIMKFLWPANVSIIRGVNEFRENCLNGSFNNDLEIMYETKSLFMPFMHLFAQIPLAATIDKKILCVNGGFGPNITDLSILAAIKRPIHTFNSPILIELMWSDPTDALPMFLPSTRGFGNLYGVEAVTQFLKKIKYKMILRGRQCVDEGCQQMFNDSLISIFSASKYCNQRNNKSGIVFVSNEHTKVIVNEPLGYLTRKDVIFTPSENENTFVLPPQQSFMNASTSSYRLLGPKKSTARLPLQNGFRMSTTKAIETNSHGPHEQGRLLKPIQKPRISSTQRTVSKMVLNL</sequence>
<dbReference type="InterPro" id="IPR004843">
    <property type="entry name" value="Calcineurin-like_PHP"/>
</dbReference>
<dbReference type="AlphaFoldDB" id="A0A1J4JH99"/>
<dbReference type="VEuPathDB" id="TrichDB:TRFO_35056"/>
<dbReference type="PRINTS" id="PR00114">
    <property type="entry name" value="STPHPHTASE"/>
</dbReference>